<feature type="region of interest" description="Disordered" evidence="1">
    <location>
        <begin position="176"/>
        <end position="210"/>
    </location>
</feature>
<evidence type="ECO:0000313" key="2">
    <source>
        <dbReference type="EMBL" id="CAF2985309.1"/>
    </source>
</evidence>
<evidence type="ECO:0000256" key="1">
    <source>
        <dbReference type="SAM" id="MobiDB-lite"/>
    </source>
</evidence>
<accession>A0A7R8D3K0</accession>
<keyword evidence="3" id="KW-1185">Reference proteome</keyword>
<gene>
    <name evidence="2" type="ORF">LSAA_11684</name>
</gene>
<protein>
    <submittedName>
        <fullName evidence="2">(salmon louse) hypothetical protein</fullName>
    </submittedName>
</protein>
<name>A0A7R8D3K0_LEPSM</name>
<feature type="compositionally biased region" description="Low complexity" evidence="1">
    <location>
        <begin position="178"/>
        <end position="206"/>
    </location>
</feature>
<proteinExistence type="predicted"/>
<dbReference type="Proteomes" id="UP000675881">
    <property type="component" value="Chromosome 6"/>
</dbReference>
<dbReference type="OrthoDB" id="422362at2759"/>
<feature type="region of interest" description="Disordered" evidence="1">
    <location>
        <begin position="16"/>
        <end position="39"/>
    </location>
</feature>
<reference evidence="2" key="1">
    <citation type="submission" date="2021-02" db="EMBL/GenBank/DDBJ databases">
        <authorList>
            <person name="Bekaert M."/>
        </authorList>
    </citation>
    <scope>NUCLEOTIDE SEQUENCE</scope>
    <source>
        <strain evidence="2">IoA-00</strain>
    </source>
</reference>
<dbReference type="EMBL" id="HG994585">
    <property type="protein sequence ID" value="CAF2985309.1"/>
    <property type="molecule type" value="Genomic_DNA"/>
</dbReference>
<evidence type="ECO:0000313" key="3">
    <source>
        <dbReference type="Proteomes" id="UP000675881"/>
    </source>
</evidence>
<sequence>MAFCRVPSLRSVCVSVGSGGEEKENRRQHPNPISWNPSECSCEDLIPGQGEGHAPERLEERRIRRERKEGVFALFHFARSHSPGTRAWTHSPKFQEAEKPLFCPLSRQEDTRGPKEEEACEALVRPTPPPSWIPTLLLEQNTTSSNPFNLKNLIVKCRPLEMDKMWSTWNTLVLKNEPSPSSSTSSSCDSIPPFPSSRSPSPTDSVPPDRKRIFRLFCEKEKTKTGSEISWNGP</sequence>
<dbReference type="AlphaFoldDB" id="A0A7R8D3K0"/>
<organism evidence="2 3">
    <name type="scientific">Lepeophtheirus salmonis</name>
    <name type="common">Salmon louse</name>
    <name type="synonym">Caligus salmonis</name>
    <dbReference type="NCBI Taxonomy" id="72036"/>
    <lineage>
        <taxon>Eukaryota</taxon>
        <taxon>Metazoa</taxon>
        <taxon>Ecdysozoa</taxon>
        <taxon>Arthropoda</taxon>
        <taxon>Crustacea</taxon>
        <taxon>Multicrustacea</taxon>
        <taxon>Hexanauplia</taxon>
        <taxon>Copepoda</taxon>
        <taxon>Siphonostomatoida</taxon>
        <taxon>Caligidae</taxon>
        <taxon>Lepeophtheirus</taxon>
    </lineage>
</organism>